<dbReference type="InterPro" id="IPR000620">
    <property type="entry name" value="EamA_dom"/>
</dbReference>
<accession>A0ABT7DX44</accession>
<feature type="transmembrane region" description="Helical" evidence="6">
    <location>
        <begin position="5"/>
        <end position="28"/>
    </location>
</feature>
<dbReference type="InterPro" id="IPR050638">
    <property type="entry name" value="AA-Vitamin_Transporters"/>
</dbReference>
<feature type="domain" description="EamA" evidence="7">
    <location>
        <begin position="150"/>
        <end position="283"/>
    </location>
</feature>
<organism evidence="8 9">
    <name type="scientific">Parachitinimonas caeni</name>
    <dbReference type="NCBI Taxonomy" id="3031301"/>
    <lineage>
        <taxon>Bacteria</taxon>
        <taxon>Pseudomonadati</taxon>
        <taxon>Pseudomonadota</taxon>
        <taxon>Betaproteobacteria</taxon>
        <taxon>Neisseriales</taxon>
        <taxon>Chitinibacteraceae</taxon>
        <taxon>Parachitinimonas</taxon>
    </lineage>
</organism>
<dbReference type="EMBL" id="JARRAF010000011">
    <property type="protein sequence ID" value="MDK2124635.1"/>
    <property type="molecule type" value="Genomic_DNA"/>
</dbReference>
<feature type="transmembrane region" description="Helical" evidence="6">
    <location>
        <begin position="119"/>
        <end position="136"/>
    </location>
</feature>
<dbReference type="RefSeq" id="WP_284100948.1">
    <property type="nucleotide sequence ID" value="NZ_JARRAF010000011.1"/>
</dbReference>
<proteinExistence type="inferred from homology"/>
<comment type="subcellular location">
    <subcellularLocation>
        <location evidence="1">Membrane</location>
        <topology evidence="1">Multi-pass membrane protein</topology>
    </subcellularLocation>
</comment>
<comment type="caution">
    <text evidence="8">The sequence shown here is derived from an EMBL/GenBank/DDBJ whole genome shotgun (WGS) entry which is preliminary data.</text>
</comment>
<evidence type="ECO:0000256" key="4">
    <source>
        <dbReference type="ARBA" id="ARBA00022989"/>
    </source>
</evidence>
<feature type="transmembrane region" description="Helical" evidence="6">
    <location>
        <begin position="34"/>
        <end position="51"/>
    </location>
</feature>
<evidence type="ECO:0000256" key="3">
    <source>
        <dbReference type="ARBA" id="ARBA00022692"/>
    </source>
</evidence>
<feature type="transmembrane region" description="Helical" evidence="6">
    <location>
        <begin position="239"/>
        <end position="258"/>
    </location>
</feature>
<feature type="transmembrane region" description="Helical" evidence="6">
    <location>
        <begin position="210"/>
        <end position="232"/>
    </location>
</feature>
<gene>
    <name evidence="8" type="ORF">PZA18_11285</name>
</gene>
<dbReference type="Proteomes" id="UP001172778">
    <property type="component" value="Unassembled WGS sequence"/>
</dbReference>
<name>A0ABT7DX44_9NEIS</name>
<keyword evidence="9" id="KW-1185">Reference proteome</keyword>
<dbReference type="SUPFAM" id="SSF103481">
    <property type="entry name" value="Multidrug resistance efflux transporter EmrE"/>
    <property type="match status" value="2"/>
</dbReference>
<reference evidence="8" key="1">
    <citation type="submission" date="2023-03" db="EMBL/GenBank/DDBJ databases">
        <title>Chitinimonas shenzhenensis gen. nov., sp. nov., a novel member of family Burkholderiaceae isolated from activated sludge collected in Shen Zhen, China.</title>
        <authorList>
            <person name="Wang X."/>
        </authorList>
    </citation>
    <scope>NUCLEOTIDE SEQUENCE</scope>
    <source>
        <strain evidence="8">DQS-5</strain>
    </source>
</reference>
<evidence type="ECO:0000256" key="6">
    <source>
        <dbReference type="SAM" id="Phobius"/>
    </source>
</evidence>
<evidence type="ECO:0000313" key="8">
    <source>
        <dbReference type="EMBL" id="MDK2124635.1"/>
    </source>
</evidence>
<dbReference type="InterPro" id="IPR037185">
    <property type="entry name" value="EmrE-like"/>
</dbReference>
<feature type="transmembrane region" description="Helical" evidence="6">
    <location>
        <begin position="148"/>
        <end position="166"/>
    </location>
</feature>
<keyword evidence="5 6" id="KW-0472">Membrane</keyword>
<evidence type="ECO:0000256" key="5">
    <source>
        <dbReference type="ARBA" id="ARBA00023136"/>
    </source>
</evidence>
<evidence type="ECO:0000259" key="7">
    <source>
        <dbReference type="Pfam" id="PF00892"/>
    </source>
</evidence>
<dbReference type="PANTHER" id="PTHR32322">
    <property type="entry name" value="INNER MEMBRANE TRANSPORTER"/>
    <property type="match status" value="1"/>
</dbReference>
<evidence type="ECO:0000313" key="9">
    <source>
        <dbReference type="Proteomes" id="UP001172778"/>
    </source>
</evidence>
<evidence type="ECO:0000256" key="2">
    <source>
        <dbReference type="ARBA" id="ARBA00007362"/>
    </source>
</evidence>
<feature type="transmembrane region" description="Helical" evidence="6">
    <location>
        <begin position="87"/>
        <end position="107"/>
    </location>
</feature>
<sequence length="309" mass="33227">MPSYLLYLITVVIWGSTWLAITFQYGTVPTSASVAYRFLLAGSLLLIWCAAKGEKLAFRLREHGWMATQGLFLFGLNYMLVYQAERYVSSGLVAVLFSVIVVLNLVGMRLAFGKPISRRSVLGAAMGTAGVALVFWPELTHVNGENAWLGVGIGLASTCVASLGNLVSQRNQQAQLPLLPTIGFGMLYGGTASVLYTLASGQSLTFDTSLRYISSLVYLSIFGSIIAFAAYLTLVGRIGAAKAAYSIVLTPIIALLLSSLFEGYVWHLTSFAGIALCLAGNVVMQANSDSGRQLMAALRSLRARWLPQT</sequence>
<keyword evidence="3 6" id="KW-0812">Transmembrane</keyword>
<keyword evidence="4 6" id="KW-1133">Transmembrane helix</keyword>
<protein>
    <submittedName>
        <fullName evidence="8">EamA family transporter</fullName>
    </submittedName>
</protein>
<feature type="transmembrane region" description="Helical" evidence="6">
    <location>
        <begin position="63"/>
        <end position="81"/>
    </location>
</feature>
<evidence type="ECO:0000256" key="1">
    <source>
        <dbReference type="ARBA" id="ARBA00004141"/>
    </source>
</evidence>
<comment type="similarity">
    <text evidence="2">Belongs to the EamA transporter family.</text>
</comment>
<dbReference type="PANTHER" id="PTHR32322:SF2">
    <property type="entry name" value="EAMA DOMAIN-CONTAINING PROTEIN"/>
    <property type="match status" value="1"/>
</dbReference>
<feature type="domain" description="EamA" evidence="7">
    <location>
        <begin position="3"/>
        <end position="135"/>
    </location>
</feature>
<feature type="transmembrane region" description="Helical" evidence="6">
    <location>
        <begin position="178"/>
        <end position="198"/>
    </location>
</feature>
<dbReference type="Pfam" id="PF00892">
    <property type="entry name" value="EamA"/>
    <property type="match status" value="2"/>
</dbReference>